<name>L1ITK2_GUITC</name>
<evidence type="ECO:0000313" key="4">
    <source>
        <dbReference type="Proteomes" id="UP000011087"/>
    </source>
</evidence>
<evidence type="ECO:0000313" key="3">
    <source>
        <dbReference type="EnsemblProtists" id="EKX39427"/>
    </source>
</evidence>
<sequence length="96" mass="10359">MGCGSSTRKKSGNTTISPIAFSSNGSKDAEAIYRERLGPKFIHHFSQSSGKLRRMSFDRSSQSLDSQPTSPFEVSSNAGDVTIMRVDGSEESEPPS</sequence>
<accession>L1ITK2</accession>
<dbReference type="Proteomes" id="UP000011087">
    <property type="component" value="Unassembled WGS sequence"/>
</dbReference>
<dbReference type="HOGENOM" id="CLU_2364110_0_0_1"/>
<evidence type="ECO:0000256" key="1">
    <source>
        <dbReference type="SAM" id="MobiDB-lite"/>
    </source>
</evidence>
<proteinExistence type="predicted"/>
<dbReference type="EMBL" id="JH993039">
    <property type="protein sequence ID" value="EKX39427.1"/>
    <property type="molecule type" value="Genomic_DNA"/>
</dbReference>
<keyword evidence="4" id="KW-1185">Reference proteome</keyword>
<dbReference type="GeneID" id="17296198"/>
<feature type="compositionally biased region" description="Polar residues" evidence="1">
    <location>
        <begin position="58"/>
        <end position="79"/>
    </location>
</feature>
<dbReference type="RefSeq" id="XP_005826407.1">
    <property type="nucleotide sequence ID" value="XM_005826350.1"/>
</dbReference>
<evidence type="ECO:0000313" key="2">
    <source>
        <dbReference type="EMBL" id="EKX39427.1"/>
    </source>
</evidence>
<reference evidence="2 4" key="1">
    <citation type="journal article" date="2012" name="Nature">
        <title>Algal genomes reveal evolutionary mosaicism and the fate of nucleomorphs.</title>
        <authorList>
            <consortium name="DOE Joint Genome Institute"/>
            <person name="Curtis B.A."/>
            <person name="Tanifuji G."/>
            <person name="Burki F."/>
            <person name="Gruber A."/>
            <person name="Irimia M."/>
            <person name="Maruyama S."/>
            <person name="Arias M.C."/>
            <person name="Ball S.G."/>
            <person name="Gile G.H."/>
            <person name="Hirakawa Y."/>
            <person name="Hopkins J.F."/>
            <person name="Kuo A."/>
            <person name="Rensing S.A."/>
            <person name="Schmutz J."/>
            <person name="Symeonidi A."/>
            <person name="Elias M."/>
            <person name="Eveleigh R.J."/>
            <person name="Herman E.K."/>
            <person name="Klute M.J."/>
            <person name="Nakayama T."/>
            <person name="Obornik M."/>
            <person name="Reyes-Prieto A."/>
            <person name="Armbrust E.V."/>
            <person name="Aves S.J."/>
            <person name="Beiko R.G."/>
            <person name="Coutinho P."/>
            <person name="Dacks J.B."/>
            <person name="Durnford D.G."/>
            <person name="Fast N.M."/>
            <person name="Green B.R."/>
            <person name="Grisdale C.J."/>
            <person name="Hempel F."/>
            <person name="Henrissat B."/>
            <person name="Hoppner M.P."/>
            <person name="Ishida K."/>
            <person name="Kim E."/>
            <person name="Koreny L."/>
            <person name="Kroth P.G."/>
            <person name="Liu Y."/>
            <person name="Malik S.B."/>
            <person name="Maier U.G."/>
            <person name="McRose D."/>
            <person name="Mock T."/>
            <person name="Neilson J.A."/>
            <person name="Onodera N.T."/>
            <person name="Poole A.M."/>
            <person name="Pritham E.J."/>
            <person name="Richards T.A."/>
            <person name="Rocap G."/>
            <person name="Roy S.W."/>
            <person name="Sarai C."/>
            <person name="Schaack S."/>
            <person name="Shirato S."/>
            <person name="Slamovits C.H."/>
            <person name="Spencer D.F."/>
            <person name="Suzuki S."/>
            <person name="Worden A.Z."/>
            <person name="Zauner S."/>
            <person name="Barry K."/>
            <person name="Bell C."/>
            <person name="Bharti A.K."/>
            <person name="Crow J.A."/>
            <person name="Grimwood J."/>
            <person name="Kramer R."/>
            <person name="Lindquist E."/>
            <person name="Lucas S."/>
            <person name="Salamov A."/>
            <person name="McFadden G.I."/>
            <person name="Lane C.E."/>
            <person name="Keeling P.J."/>
            <person name="Gray M.W."/>
            <person name="Grigoriev I.V."/>
            <person name="Archibald J.M."/>
        </authorList>
    </citation>
    <scope>NUCLEOTIDE SEQUENCE</scope>
    <source>
        <strain evidence="2 4">CCMP2712</strain>
    </source>
</reference>
<feature type="region of interest" description="Disordered" evidence="1">
    <location>
        <begin position="47"/>
        <end position="81"/>
    </location>
</feature>
<organism evidence="2">
    <name type="scientific">Guillardia theta (strain CCMP2712)</name>
    <name type="common">Cryptophyte</name>
    <dbReference type="NCBI Taxonomy" id="905079"/>
    <lineage>
        <taxon>Eukaryota</taxon>
        <taxon>Cryptophyceae</taxon>
        <taxon>Pyrenomonadales</taxon>
        <taxon>Geminigeraceae</taxon>
        <taxon>Guillardia</taxon>
    </lineage>
</organism>
<protein>
    <submittedName>
        <fullName evidence="2 3">Uncharacterized protein</fullName>
    </submittedName>
</protein>
<gene>
    <name evidence="2" type="ORF">GUITHDRAFT_154412</name>
</gene>
<feature type="region of interest" description="Disordered" evidence="1">
    <location>
        <begin position="1"/>
        <end position="27"/>
    </location>
</feature>
<reference evidence="4" key="2">
    <citation type="submission" date="2012-11" db="EMBL/GenBank/DDBJ databases">
        <authorList>
            <person name="Kuo A."/>
            <person name="Curtis B.A."/>
            <person name="Tanifuji G."/>
            <person name="Burki F."/>
            <person name="Gruber A."/>
            <person name="Irimia M."/>
            <person name="Maruyama S."/>
            <person name="Arias M.C."/>
            <person name="Ball S.G."/>
            <person name="Gile G.H."/>
            <person name="Hirakawa Y."/>
            <person name="Hopkins J.F."/>
            <person name="Rensing S.A."/>
            <person name="Schmutz J."/>
            <person name="Symeonidi A."/>
            <person name="Elias M."/>
            <person name="Eveleigh R.J."/>
            <person name="Herman E.K."/>
            <person name="Klute M.J."/>
            <person name="Nakayama T."/>
            <person name="Obornik M."/>
            <person name="Reyes-Prieto A."/>
            <person name="Armbrust E.V."/>
            <person name="Aves S.J."/>
            <person name="Beiko R.G."/>
            <person name="Coutinho P."/>
            <person name="Dacks J.B."/>
            <person name="Durnford D.G."/>
            <person name="Fast N.M."/>
            <person name="Green B.R."/>
            <person name="Grisdale C."/>
            <person name="Hempe F."/>
            <person name="Henrissat B."/>
            <person name="Hoppner M.P."/>
            <person name="Ishida K.-I."/>
            <person name="Kim E."/>
            <person name="Koreny L."/>
            <person name="Kroth P.G."/>
            <person name="Liu Y."/>
            <person name="Malik S.-B."/>
            <person name="Maier U.G."/>
            <person name="McRose D."/>
            <person name="Mock T."/>
            <person name="Neilson J.A."/>
            <person name="Onodera N.T."/>
            <person name="Poole A.M."/>
            <person name="Pritham E.J."/>
            <person name="Richards T.A."/>
            <person name="Rocap G."/>
            <person name="Roy S.W."/>
            <person name="Sarai C."/>
            <person name="Schaack S."/>
            <person name="Shirato S."/>
            <person name="Slamovits C.H."/>
            <person name="Spencer D.F."/>
            <person name="Suzuki S."/>
            <person name="Worden A.Z."/>
            <person name="Zauner S."/>
            <person name="Barry K."/>
            <person name="Bell C."/>
            <person name="Bharti A.K."/>
            <person name="Crow J.A."/>
            <person name="Grimwood J."/>
            <person name="Kramer R."/>
            <person name="Lindquist E."/>
            <person name="Lucas S."/>
            <person name="Salamov A."/>
            <person name="McFadden G.I."/>
            <person name="Lane C.E."/>
            <person name="Keeling P.J."/>
            <person name="Gray M.W."/>
            <person name="Grigoriev I.V."/>
            <person name="Archibald J.M."/>
        </authorList>
    </citation>
    <scope>NUCLEOTIDE SEQUENCE</scope>
    <source>
        <strain evidence="4">CCMP2712</strain>
    </source>
</reference>
<dbReference type="KEGG" id="gtt:GUITHDRAFT_154412"/>
<dbReference type="AlphaFoldDB" id="L1ITK2"/>
<dbReference type="PaxDb" id="55529-EKX39427"/>
<feature type="compositionally biased region" description="Polar residues" evidence="1">
    <location>
        <begin position="1"/>
        <end position="26"/>
    </location>
</feature>
<reference evidence="3" key="3">
    <citation type="submission" date="2016-03" db="UniProtKB">
        <authorList>
            <consortium name="EnsemblProtists"/>
        </authorList>
    </citation>
    <scope>IDENTIFICATION</scope>
</reference>
<dbReference type="EnsemblProtists" id="EKX39427">
    <property type="protein sequence ID" value="EKX39427"/>
    <property type="gene ID" value="GUITHDRAFT_154412"/>
</dbReference>